<dbReference type="SUPFAM" id="SSF103088">
    <property type="entry name" value="OmpA-like"/>
    <property type="match status" value="1"/>
</dbReference>
<evidence type="ECO:0000256" key="2">
    <source>
        <dbReference type="ARBA" id="ARBA00005710"/>
    </source>
</evidence>
<dbReference type="SUPFAM" id="SSF56925">
    <property type="entry name" value="OMPA-like"/>
    <property type="match status" value="1"/>
</dbReference>
<evidence type="ECO:0000256" key="4">
    <source>
        <dbReference type="ARBA" id="ARBA00022452"/>
    </source>
</evidence>
<evidence type="ECO:0000256" key="7">
    <source>
        <dbReference type="ARBA" id="ARBA00023114"/>
    </source>
</evidence>
<evidence type="ECO:0000256" key="13">
    <source>
        <dbReference type="SAM" id="SignalP"/>
    </source>
</evidence>
<dbReference type="CDD" id="cd07185">
    <property type="entry name" value="OmpA_C-like"/>
    <property type="match status" value="1"/>
</dbReference>
<dbReference type="GO" id="GO:0006811">
    <property type="term" value="P:monoatomic ion transport"/>
    <property type="evidence" value="ECO:0007669"/>
    <property type="project" value="UniProtKB-KW"/>
</dbReference>
<dbReference type="PRINTS" id="PR01022">
    <property type="entry name" value="OUTRMMBRANEA"/>
</dbReference>
<dbReference type="NCBIfam" id="NF008071">
    <property type="entry name" value="PRK10808.1"/>
    <property type="match status" value="1"/>
</dbReference>
<keyword evidence="6" id="KW-0406">Ion transport</keyword>
<evidence type="ECO:0000259" key="14">
    <source>
        <dbReference type="PROSITE" id="PS51123"/>
    </source>
</evidence>
<accession>A0A085GLX1</accession>
<dbReference type="InterPro" id="IPR011250">
    <property type="entry name" value="OMP/PagP_B-barrel"/>
</dbReference>
<dbReference type="EMBL" id="JMPI01000006">
    <property type="protein sequence ID" value="KFC84716.1"/>
    <property type="molecule type" value="Genomic_DNA"/>
</dbReference>
<keyword evidence="8 12" id="KW-0472">Membrane</keyword>
<dbReference type="GO" id="GO:0009279">
    <property type="term" value="C:cell outer membrane"/>
    <property type="evidence" value="ECO:0007669"/>
    <property type="project" value="UniProtKB-SubCell"/>
</dbReference>
<dbReference type="Pfam" id="PF01389">
    <property type="entry name" value="OmpA_membrane"/>
    <property type="match status" value="1"/>
</dbReference>
<keyword evidence="3" id="KW-0813">Transport</keyword>
<dbReference type="PANTHER" id="PTHR30329">
    <property type="entry name" value="STATOR ELEMENT OF FLAGELLAR MOTOR COMPLEX"/>
    <property type="match status" value="1"/>
</dbReference>
<dbReference type="AlphaFoldDB" id="A0A085GLX1"/>
<dbReference type="InterPro" id="IPR000498">
    <property type="entry name" value="OmpA-like_TM_dom"/>
</dbReference>
<dbReference type="RefSeq" id="WP_034492626.1">
    <property type="nucleotide sequence ID" value="NZ_JMPI01000006.1"/>
</dbReference>
<dbReference type="InterPro" id="IPR006665">
    <property type="entry name" value="OmpA-like"/>
</dbReference>
<evidence type="ECO:0000313" key="15">
    <source>
        <dbReference type="EMBL" id="KFC84716.1"/>
    </source>
</evidence>
<keyword evidence="9" id="KW-1015">Disulfide bond</keyword>
<dbReference type="InterPro" id="IPR050330">
    <property type="entry name" value="Bact_OuterMem_StrucFunc"/>
</dbReference>
<evidence type="ECO:0000256" key="9">
    <source>
        <dbReference type="ARBA" id="ARBA00023157"/>
    </source>
</evidence>
<dbReference type="Gene3D" id="2.40.160.20">
    <property type="match status" value="1"/>
</dbReference>
<dbReference type="InterPro" id="IPR006664">
    <property type="entry name" value="OMP_bac"/>
</dbReference>
<dbReference type="InterPro" id="IPR002368">
    <property type="entry name" value="OmpA"/>
</dbReference>
<dbReference type="eggNOG" id="COG3637">
    <property type="taxonomic scope" value="Bacteria"/>
</dbReference>
<dbReference type="PANTHER" id="PTHR30329:SF21">
    <property type="entry name" value="LIPOPROTEIN YIAD-RELATED"/>
    <property type="match status" value="1"/>
</dbReference>
<dbReference type="Pfam" id="PF00691">
    <property type="entry name" value="OmpA"/>
    <property type="match status" value="1"/>
</dbReference>
<keyword evidence="16" id="KW-1185">Reference proteome</keyword>
<evidence type="ECO:0000256" key="6">
    <source>
        <dbReference type="ARBA" id="ARBA00023065"/>
    </source>
</evidence>
<dbReference type="Gene3D" id="3.30.1330.60">
    <property type="entry name" value="OmpA-like domain"/>
    <property type="match status" value="1"/>
</dbReference>
<dbReference type="OrthoDB" id="1149075at2"/>
<proteinExistence type="inferred from homology"/>
<reference evidence="15 16" key="1">
    <citation type="submission" date="2014-05" db="EMBL/GenBank/DDBJ databases">
        <title>ATOL: Assembling a taxonomically balanced genome-scale reconstruction of the evolutionary history of the Enterobacteriaceae.</title>
        <authorList>
            <person name="Plunkett G.III."/>
            <person name="Neeno-Eckwall E.C."/>
            <person name="Glasner J.D."/>
            <person name="Perna N.T."/>
        </authorList>
    </citation>
    <scope>NUCLEOTIDE SEQUENCE [LARGE SCALE GENOMIC DNA]</scope>
    <source>
        <strain evidence="15 16">ATCC 33320</strain>
    </source>
</reference>
<feature type="domain" description="OmpA-like" evidence="14">
    <location>
        <begin position="220"/>
        <end position="348"/>
    </location>
</feature>
<evidence type="ECO:0000256" key="8">
    <source>
        <dbReference type="ARBA" id="ARBA00023136"/>
    </source>
</evidence>
<evidence type="ECO:0000256" key="1">
    <source>
        <dbReference type="ARBA" id="ARBA00004571"/>
    </source>
</evidence>
<evidence type="ECO:0000256" key="3">
    <source>
        <dbReference type="ARBA" id="ARBA00022448"/>
    </source>
</evidence>
<comment type="subcellular location">
    <subcellularLocation>
        <location evidence="1">Cell outer membrane</location>
        <topology evidence="1">Multi-pass membrane protein</topology>
    </subcellularLocation>
</comment>
<keyword evidence="10" id="KW-0998">Cell outer membrane</keyword>
<evidence type="ECO:0000256" key="11">
    <source>
        <dbReference type="ARBA" id="ARBA00029539"/>
    </source>
</evidence>
<evidence type="ECO:0000256" key="10">
    <source>
        <dbReference type="ARBA" id="ARBA00023237"/>
    </source>
</evidence>
<comment type="caution">
    <text evidence="15">The sequence shown here is derived from an EMBL/GenBank/DDBJ whole genome shotgun (WGS) entry which is preliminary data.</text>
</comment>
<feature type="signal peptide" evidence="13">
    <location>
        <begin position="1"/>
        <end position="21"/>
    </location>
</feature>
<comment type="similarity">
    <text evidence="2">Belongs to the outer membrane OOP (TC 1.B.6) superfamily. OmpA family.</text>
</comment>
<keyword evidence="4" id="KW-1134">Transmembrane beta strand</keyword>
<dbReference type="GO" id="GO:0015288">
    <property type="term" value="F:porin activity"/>
    <property type="evidence" value="ECO:0007669"/>
    <property type="project" value="UniProtKB-KW"/>
</dbReference>
<keyword evidence="13" id="KW-0732">Signal</keyword>
<feature type="chain" id="PRO_5001791440" description="Outer membrane protein A" evidence="13">
    <location>
        <begin position="22"/>
        <end position="349"/>
    </location>
</feature>
<dbReference type="eggNOG" id="COG2885">
    <property type="taxonomic scope" value="Bacteria"/>
</dbReference>
<dbReference type="PROSITE" id="PS51123">
    <property type="entry name" value="OMPA_2"/>
    <property type="match status" value="1"/>
</dbReference>
<evidence type="ECO:0000256" key="12">
    <source>
        <dbReference type="PROSITE-ProRule" id="PRU00473"/>
    </source>
</evidence>
<gene>
    <name evidence="15" type="ORF">GBAG_0246</name>
</gene>
<evidence type="ECO:0000313" key="16">
    <source>
        <dbReference type="Proteomes" id="UP000028653"/>
    </source>
</evidence>
<name>A0A085GLX1_9ENTR</name>
<keyword evidence="5" id="KW-0812">Transmembrane</keyword>
<evidence type="ECO:0000256" key="5">
    <source>
        <dbReference type="ARBA" id="ARBA00022692"/>
    </source>
</evidence>
<dbReference type="PRINTS" id="PR01021">
    <property type="entry name" value="OMPADOMAIN"/>
</dbReference>
<dbReference type="InterPro" id="IPR036737">
    <property type="entry name" value="OmpA-like_sf"/>
</dbReference>
<organism evidence="15 16">
    <name type="scientific">Buttiauxella agrestis ATCC 33320</name>
    <dbReference type="NCBI Taxonomy" id="1006004"/>
    <lineage>
        <taxon>Bacteria</taxon>
        <taxon>Pseudomonadati</taxon>
        <taxon>Pseudomonadota</taxon>
        <taxon>Gammaproteobacteria</taxon>
        <taxon>Enterobacterales</taxon>
        <taxon>Enterobacteriaceae</taxon>
        <taxon>Buttiauxella</taxon>
    </lineage>
</organism>
<dbReference type="Proteomes" id="UP000028653">
    <property type="component" value="Unassembled WGS sequence"/>
</dbReference>
<protein>
    <recommendedName>
        <fullName evidence="11">Outer membrane protein A</fullName>
    </recommendedName>
</protein>
<dbReference type="STRING" id="1006004.GBAG_0246"/>
<sequence>MKKTLIALIVINACAVTNANAAADANTWYSGAKLGWSHYSDISGNNNFNGNQNNAAEFDTDSDNVGGGVFWGYQILPWLAVESGYDYLGNMQVQGNNGAENGKMKAQGLQFSMKASYSFNENWDIYGRAGAMGYRAETDQAEHSNFETGVRPLAAIGTEYEFNDNWAGRLEYQWVSNVGNSNQIGMSADINTVTAGVVYRFGQNSAAPVAETAPVVEGPPEPQRFNLKSDVMFEFNSAVLSAQGESAVRDLYNRPEIQAAKEKTTMVIGFSDRLGSAEYNLNLSTKRAQAVADELVRLGMPAQNVQAEGRGLSEPVTGTTCDALQERSELINCLAPDRRVVVEIAGVGE</sequence>
<keyword evidence="7" id="KW-0626">Porin</keyword>
<dbReference type="GO" id="GO:0046930">
    <property type="term" value="C:pore complex"/>
    <property type="evidence" value="ECO:0007669"/>
    <property type="project" value="UniProtKB-KW"/>
</dbReference>